<proteinExistence type="predicted"/>
<dbReference type="SMART" id="SM00450">
    <property type="entry name" value="RHOD"/>
    <property type="match status" value="1"/>
</dbReference>
<dbReference type="EMBL" id="JANCYU010000002">
    <property type="protein sequence ID" value="KAK4522248.1"/>
    <property type="molecule type" value="Genomic_DNA"/>
</dbReference>
<dbReference type="AlphaFoldDB" id="A0AAV9I653"/>
<sequence length="116" mass="12947">MSVEVVDPKEAQKRCQEQGWKLLDVRTVEEYNQGHPSGSQNIPYMIKEGGEMKPNSSFLSQVQKVFQPSDKILLSCQSGRRSSMAAKALKEAGYSHVADVDGGFSKWSSERLPIEK</sequence>
<dbReference type="PROSITE" id="PS50206">
    <property type="entry name" value="RHODANESE_3"/>
    <property type="match status" value="1"/>
</dbReference>
<evidence type="ECO:0000259" key="1">
    <source>
        <dbReference type="PROSITE" id="PS50206"/>
    </source>
</evidence>
<dbReference type="Proteomes" id="UP001300502">
    <property type="component" value="Unassembled WGS sequence"/>
</dbReference>
<feature type="domain" description="Rhodanese" evidence="1">
    <location>
        <begin position="16"/>
        <end position="116"/>
    </location>
</feature>
<name>A0AAV9I653_9RHOD</name>
<dbReference type="Pfam" id="PF00581">
    <property type="entry name" value="Rhodanese"/>
    <property type="match status" value="1"/>
</dbReference>
<dbReference type="SUPFAM" id="SSF52821">
    <property type="entry name" value="Rhodanese/Cell cycle control phosphatase"/>
    <property type="match status" value="1"/>
</dbReference>
<dbReference type="CDD" id="cd00158">
    <property type="entry name" value="RHOD"/>
    <property type="match status" value="1"/>
</dbReference>
<dbReference type="InterPro" id="IPR001763">
    <property type="entry name" value="Rhodanese-like_dom"/>
</dbReference>
<evidence type="ECO:0000313" key="3">
    <source>
        <dbReference type="Proteomes" id="UP001300502"/>
    </source>
</evidence>
<evidence type="ECO:0000313" key="2">
    <source>
        <dbReference type="EMBL" id="KAK4522248.1"/>
    </source>
</evidence>
<dbReference type="Gene3D" id="3.40.250.10">
    <property type="entry name" value="Rhodanese-like domain"/>
    <property type="match status" value="1"/>
</dbReference>
<keyword evidence="3" id="KW-1185">Reference proteome</keyword>
<reference evidence="2 3" key="1">
    <citation type="submission" date="2022-07" db="EMBL/GenBank/DDBJ databases">
        <title>Genome-wide signatures of adaptation to extreme environments.</title>
        <authorList>
            <person name="Cho C.H."/>
            <person name="Yoon H.S."/>
        </authorList>
    </citation>
    <scope>NUCLEOTIDE SEQUENCE [LARGE SCALE GENOMIC DNA]</scope>
    <source>
        <strain evidence="2 3">108.79 E11</strain>
    </source>
</reference>
<comment type="caution">
    <text evidence="2">The sequence shown here is derived from an EMBL/GenBank/DDBJ whole genome shotgun (WGS) entry which is preliminary data.</text>
</comment>
<dbReference type="PANTHER" id="PTHR45431:SF3">
    <property type="entry name" value="RHODANESE-LIKE DOMAIN-CONTAINING PROTEIN 15, CHLOROPLASTIC"/>
    <property type="match status" value="1"/>
</dbReference>
<protein>
    <recommendedName>
        <fullName evidence="1">Rhodanese domain-containing protein</fullName>
    </recommendedName>
</protein>
<dbReference type="PANTHER" id="PTHR45431">
    <property type="entry name" value="RHODANESE-LIKE DOMAIN-CONTAINING PROTEIN 15, CHLOROPLASTIC"/>
    <property type="match status" value="1"/>
</dbReference>
<gene>
    <name evidence="2" type="ORF">GAYE_HPEPCTG121G0127</name>
</gene>
<dbReference type="InterPro" id="IPR052367">
    <property type="entry name" value="Thiosulfate_ST/Rhodanese-like"/>
</dbReference>
<organism evidence="2 3">
    <name type="scientific">Galdieria yellowstonensis</name>
    <dbReference type="NCBI Taxonomy" id="3028027"/>
    <lineage>
        <taxon>Eukaryota</taxon>
        <taxon>Rhodophyta</taxon>
        <taxon>Bangiophyceae</taxon>
        <taxon>Galdieriales</taxon>
        <taxon>Galdieriaceae</taxon>
        <taxon>Galdieria</taxon>
    </lineage>
</organism>
<accession>A0AAV9I653</accession>
<dbReference type="InterPro" id="IPR036873">
    <property type="entry name" value="Rhodanese-like_dom_sf"/>
</dbReference>